<dbReference type="EMBL" id="JAVFKD010000010">
    <property type="protein sequence ID" value="KAK5994485.1"/>
    <property type="molecule type" value="Genomic_DNA"/>
</dbReference>
<evidence type="ECO:0000256" key="2">
    <source>
        <dbReference type="SAM" id="Phobius"/>
    </source>
</evidence>
<keyword evidence="2" id="KW-1133">Transmembrane helix</keyword>
<sequence>MPDFFIPVPKGAYRLGRTFYRPTDHGSAWSIALEDKYGLVLTAGISVVLTFIFMRIWKLVCFLALTFPRSRSHRRYAALVTIWNSNDPLFAFRELATYSLHYLGHSNGDFAYGFIYCVLAFIVFGSSISLGIVGPTLIQKGNVAPARPSALFYPVLPDIVDIIGEFQRLSLLAPENLRALGSVDIAKPAIRDRVTFSPIWTTENETVFNDTRNVLNLLYGYNVTGVDLGLQHGSNLSLHVSGSCRTEYDWFIREHDNITTEDRYAMWGDEDQVEIVPIDEKSILNTPKLTFWIHEEGWDQYQKDGNVSYAIVITSAHRASITSSSDPWYDTEVRNSTIPFLTDIETFWVKQARPVLSCWEQGTWKYGKNSTTDVRNLYQLPGIKVKSVLLDLLAAVFLYGPILVTIGSSTGATALKPGIGSLFTGEADFIDAAASNIEDDLERLIFASFIKSKNALVDTALFDYRGAAKTVMGPSVTEPLPGAGDFVVQNSKIQTFSMTGLVVLLVALIALTMVEFVMIMLLGLHRSGESQSDSNQENLHRAEVEANTPETPTEKESSTGAKEQLEKGPGPLVLFKVLSASQLFRRIYEPDDKASRKEWACTRQFPEPERSSDGKPKELVHIDGCSQDECKGHIRRPSRAFTGVSITSIQPPKEKQ</sequence>
<dbReference type="Proteomes" id="UP001338125">
    <property type="component" value="Unassembled WGS sequence"/>
</dbReference>
<accession>A0ABR0SRY7</accession>
<proteinExistence type="predicted"/>
<keyword evidence="2" id="KW-0472">Membrane</keyword>
<evidence type="ECO:0000256" key="1">
    <source>
        <dbReference type="SAM" id="MobiDB-lite"/>
    </source>
</evidence>
<keyword evidence="4" id="KW-1185">Reference proteome</keyword>
<evidence type="ECO:0000313" key="3">
    <source>
        <dbReference type="EMBL" id="KAK5994485.1"/>
    </source>
</evidence>
<protein>
    <submittedName>
        <fullName evidence="3">Uncharacterized protein</fullName>
    </submittedName>
</protein>
<keyword evidence="2" id="KW-0812">Transmembrane</keyword>
<name>A0ABR0SRY7_9HYPO</name>
<feature type="region of interest" description="Disordered" evidence="1">
    <location>
        <begin position="530"/>
        <end position="566"/>
    </location>
</feature>
<feature type="transmembrane region" description="Helical" evidence="2">
    <location>
        <begin position="110"/>
        <end position="133"/>
    </location>
</feature>
<evidence type="ECO:0000313" key="4">
    <source>
        <dbReference type="Proteomes" id="UP001338125"/>
    </source>
</evidence>
<organism evidence="3 4">
    <name type="scientific">Cladobotryum mycophilum</name>
    <dbReference type="NCBI Taxonomy" id="491253"/>
    <lineage>
        <taxon>Eukaryota</taxon>
        <taxon>Fungi</taxon>
        <taxon>Dikarya</taxon>
        <taxon>Ascomycota</taxon>
        <taxon>Pezizomycotina</taxon>
        <taxon>Sordariomycetes</taxon>
        <taxon>Hypocreomycetidae</taxon>
        <taxon>Hypocreales</taxon>
        <taxon>Hypocreaceae</taxon>
        <taxon>Cladobotryum</taxon>
    </lineage>
</organism>
<gene>
    <name evidence="3" type="ORF">PT974_04962</name>
</gene>
<feature type="transmembrane region" description="Helical" evidence="2">
    <location>
        <begin position="37"/>
        <end position="65"/>
    </location>
</feature>
<reference evidence="3 4" key="1">
    <citation type="submission" date="2024-01" db="EMBL/GenBank/DDBJ databases">
        <title>Complete genome of Cladobotryum mycophilum ATHUM6906.</title>
        <authorList>
            <person name="Christinaki A.C."/>
            <person name="Myridakis A.I."/>
            <person name="Kouvelis V.N."/>
        </authorList>
    </citation>
    <scope>NUCLEOTIDE SEQUENCE [LARGE SCALE GENOMIC DNA]</scope>
    <source>
        <strain evidence="3 4">ATHUM6906</strain>
    </source>
</reference>
<feature type="transmembrane region" description="Helical" evidence="2">
    <location>
        <begin position="501"/>
        <end position="524"/>
    </location>
</feature>
<comment type="caution">
    <text evidence="3">The sequence shown here is derived from an EMBL/GenBank/DDBJ whole genome shotgun (WGS) entry which is preliminary data.</text>
</comment>